<name>A0ABW5FKU0_9PSEU</name>
<protein>
    <submittedName>
        <fullName evidence="1">Uncharacterized protein</fullName>
    </submittedName>
</protein>
<accession>A0ABW5FKU0</accession>
<dbReference type="Proteomes" id="UP001597417">
    <property type="component" value="Unassembled WGS sequence"/>
</dbReference>
<evidence type="ECO:0000313" key="2">
    <source>
        <dbReference type="Proteomes" id="UP001597417"/>
    </source>
</evidence>
<dbReference type="RefSeq" id="WP_378261616.1">
    <property type="nucleotide sequence ID" value="NZ_JBHUKR010000004.1"/>
</dbReference>
<sequence length="331" mass="37128">MPDDQTRTGSAPRIMSTRAPAMAWTTQDVNTDRIYWSPGTSAPGGEPHWGEPSALLADDPAFSTTTPSLCGNQSPELMAWKGSGDNNIWYSQWDSAKNTWGPQIKRFKDQTQNFPTLVRYRDRTFMFWQNSLDTGQESERDSIFWAEFANGAWFHPGRPDLQIWENLDFTTDGVAAAWNTHTDSLYIVYRGYDGRLWLREFDDGAGWDENGPRPIGGAKTSAPPALACDGNVMFAAWRNIDDEHISWAWSVSGGTGAWFGPYTLTDRLTSSAPALAAVSTGDVVMVWKGGGNDPRVWWSRLRNNEWGPQQAFPDRWVHADRRISLWAPTLG</sequence>
<dbReference type="EMBL" id="JBHUKR010000004">
    <property type="protein sequence ID" value="MFD2415643.1"/>
    <property type="molecule type" value="Genomic_DNA"/>
</dbReference>
<keyword evidence="2" id="KW-1185">Reference proteome</keyword>
<dbReference type="SUPFAM" id="SSF89372">
    <property type="entry name" value="Fucose-specific lectin"/>
    <property type="match status" value="1"/>
</dbReference>
<evidence type="ECO:0000313" key="1">
    <source>
        <dbReference type="EMBL" id="MFD2415643.1"/>
    </source>
</evidence>
<gene>
    <name evidence="1" type="ORF">ACFSXZ_04795</name>
</gene>
<organism evidence="1 2">
    <name type="scientific">Amycolatopsis pigmentata</name>
    <dbReference type="NCBI Taxonomy" id="450801"/>
    <lineage>
        <taxon>Bacteria</taxon>
        <taxon>Bacillati</taxon>
        <taxon>Actinomycetota</taxon>
        <taxon>Actinomycetes</taxon>
        <taxon>Pseudonocardiales</taxon>
        <taxon>Pseudonocardiaceae</taxon>
        <taxon>Amycolatopsis</taxon>
    </lineage>
</organism>
<reference evidence="2" key="1">
    <citation type="journal article" date="2019" name="Int. J. Syst. Evol. Microbiol.">
        <title>The Global Catalogue of Microorganisms (GCM) 10K type strain sequencing project: providing services to taxonomists for standard genome sequencing and annotation.</title>
        <authorList>
            <consortium name="The Broad Institute Genomics Platform"/>
            <consortium name="The Broad Institute Genome Sequencing Center for Infectious Disease"/>
            <person name="Wu L."/>
            <person name="Ma J."/>
        </authorList>
    </citation>
    <scope>NUCLEOTIDE SEQUENCE [LARGE SCALE GENOMIC DNA]</scope>
    <source>
        <strain evidence="2">CGMCC 4.7645</strain>
    </source>
</reference>
<comment type="caution">
    <text evidence="1">The sequence shown here is derived from an EMBL/GenBank/DDBJ whole genome shotgun (WGS) entry which is preliminary data.</text>
</comment>
<proteinExistence type="predicted"/>